<keyword evidence="4" id="KW-0418">Kinase</keyword>
<dbReference type="InterPro" id="IPR053034">
    <property type="entry name" value="Glucuronokinase-like"/>
</dbReference>
<dbReference type="EMBL" id="GG663740">
    <property type="protein sequence ID" value="EEH56491.1"/>
    <property type="molecule type" value="Genomic_DNA"/>
</dbReference>
<dbReference type="Pfam" id="PF00288">
    <property type="entry name" value="GHMP_kinases_N"/>
    <property type="match status" value="1"/>
</dbReference>
<dbReference type="OMA" id="GYQDAYM"/>
<dbReference type="GO" id="GO:0005524">
    <property type="term" value="F:ATP binding"/>
    <property type="evidence" value="ECO:0007669"/>
    <property type="project" value="UniProtKB-KW"/>
</dbReference>
<dbReference type="InterPro" id="IPR006204">
    <property type="entry name" value="GHMP_kinase_N_dom"/>
</dbReference>
<dbReference type="GeneID" id="9684554"/>
<gene>
    <name evidence="4" type="ORF">MICPUCDRAFT_17626</name>
</gene>
<dbReference type="GO" id="GO:0019287">
    <property type="term" value="P:isopentenyl diphosphate biosynthetic process, mevalonate pathway"/>
    <property type="evidence" value="ECO:0007669"/>
    <property type="project" value="UniProtKB-UniPathway"/>
</dbReference>
<name>C1MTQ2_MICPC</name>
<dbReference type="Proteomes" id="UP000001876">
    <property type="component" value="Unassembled WGS sequence"/>
</dbReference>
<evidence type="ECO:0000256" key="2">
    <source>
        <dbReference type="ARBA" id="ARBA00022840"/>
    </source>
</evidence>
<dbReference type="STRING" id="564608.C1MTQ2"/>
<dbReference type="InterPro" id="IPR036554">
    <property type="entry name" value="GHMP_kinase_C_sf"/>
</dbReference>
<evidence type="ECO:0000313" key="5">
    <source>
        <dbReference type="Proteomes" id="UP000001876"/>
    </source>
</evidence>
<dbReference type="eggNOG" id="ENOG502QPXH">
    <property type="taxonomic scope" value="Eukaryota"/>
</dbReference>
<dbReference type="GO" id="GO:0016301">
    <property type="term" value="F:kinase activity"/>
    <property type="evidence" value="ECO:0007669"/>
    <property type="project" value="UniProtKB-KW"/>
</dbReference>
<accession>C1MTQ2</accession>
<dbReference type="Gene3D" id="3.30.230.10">
    <property type="match status" value="1"/>
</dbReference>
<organism evidence="5">
    <name type="scientific">Micromonas pusilla (strain CCMP1545)</name>
    <name type="common">Picoplanktonic green alga</name>
    <dbReference type="NCBI Taxonomy" id="564608"/>
    <lineage>
        <taxon>Eukaryota</taxon>
        <taxon>Viridiplantae</taxon>
        <taxon>Chlorophyta</taxon>
        <taxon>Mamiellophyceae</taxon>
        <taxon>Mamiellales</taxon>
        <taxon>Mamiellaceae</taxon>
        <taxon>Micromonas</taxon>
    </lineage>
</organism>
<dbReference type="PANTHER" id="PTHR38710:SF1">
    <property type="entry name" value="WITH PUTATIVE URIDYL PYROPHOSPHORYLASE-RELATED"/>
    <property type="match status" value="1"/>
</dbReference>
<dbReference type="InterPro" id="IPR014721">
    <property type="entry name" value="Ribsml_uS5_D2-typ_fold_subgr"/>
</dbReference>
<dbReference type="InterPro" id="IPR020568">
    <property type="entry name" value="Ribosomal_Su5_D2-typ_SF"/>
</dbReference>
<evidence type="ECO:0000256" key="1">
    <source>
        <dbReference type="ARBA" id="ARBA00022741"/>
    </source>
</evidence>
<dbReference type="PRINTS" id="PR00959">
    <property type="entry name" value="MEVGALKINASE"/>
</dbReference>
<proteinExistence type="predicted"/>
<keyword evidence="2" id="KW-0067">ATP-binding</keyword>
<keyword evidence="1" id="KW-0547">Nucleotide-binding</keyword>
<dbReference type="RefSeq" id="XP_003059359.1">
    <property type="nucleotide sequence ID" value="XM_003059313.1"/>
</dbReference>
<reference evidence="4 5" key="1">
    <citation type="journal article" date="2009" name="Science">
        <title>Green evolution and dynamic adaptations revealed by genomes of the marine picoeukaryotes Micromonas.</title>
        <authorList>
            <person name="Worden A.Z."/>
            <person name="Lee J.H."/>
            <person name="Mock T."/>
            <person name="Rouze P."/>
            <person name="Simmons M.P."/>
            <person name="Aerts A.L."/>
            <person name="Allen A.E."/>
            <person name="Cuvelier M.L."/>
            <person name="Derelle E."/>
            <person name="Everett M.V."/>
            <person name="Foulon E."/>
            <person name="Grimwood J."/>
            <person name="Gundlach H."/>
            <person name="Henrissat B."/>
            <person name="Napoli C."/>
            <person name="McDonald S.M."/>
            <person name="Parker M.S."/>
            <person name="Rombauts S."/>
            <person name="Salamov A."/>
            <person name="Von Dassow P."/>
            <person name="Badger J.H."/>
            <person name="Coutinho P.M."/>
            <person name="Demir E."/>
            <person name="Dubchak I."/>
            <person name="Gentemann C."/>
            <person name="Eikrem W."/>
            <person name="Gready J.E."/>
            <person name="John U."/>
            <person name="Lanier W."/>
            <person name="Lindquist E.A."/>
            <person name="Lucas S."/>
            <person name="Mayer K.F."/>
            <person name="Moreau H."/>
            <person name="Not F."/>
            <person name="Otillar R."/>
            <person name="Panaud O."/>
            <person name="Pangilinan J."/>
            <person name="Paulsen I."/>
            <person name="Piegu B."/>
            <person name="Poliakov A."/>
            <person name="Robbens S."/>
            <person name="Schmutz J."/>
            <person name="Toulza E."/>
            <person name="Wyss T."/>
            <person name="Zelensky A."/>
            <person name="Zhou K."/>
            <person name="Armbrust E.V."/>
            <person name="Bhattacharya D."/>
            <person name="Goodenough U.W."/>
            <person name="Van de Peer Y."/>
            <person name="Grigoriev I.V."/>
        </authorList>
    </citation>
    <scope>NUCLEOTIDE SEQUENCE [LARGE SCALE GENOMIC DNA]</scope>
    <source>
        <strain evidence="4 5">CCMP1545</strain>
    </source>
</reference>
<keyword evidence="4" id="KW-0808">Transferase</keyword>
<evidence type="ECO:0000259" key="3">
    <source>
        <dbReference type="Pfam" id="PF00288"/>
    </source>
</evidence>
<dbReference type="KEGG" id="mpp:MICPUCDRAFT_17626"/>
<dbReference type="SUPFAM" id="SSF55060">
    <property type="entry name" value="GHMP Kinase, C-terminal domain"/>
    <property type="match status" value="1"/>
</dbReference>
<dbReference type="SUPFAM" id="SSF54211">
    <property type="entry name" value="Ribosomal protein S5 domain 2-like"/>
    <property type="match status" value="1"/>
</dbReference>
<dbReference type="UniPathway" id="UPA00057">
    <property type="reaction ID" value="UER00098"/>
</dbReference>
<protein>
    <submittedName>
        <fullName evidence="4">GHMP kinase</fullName>
    </submittedName>
</protein>
<dbReference type="AlphaFoldDB" id="C1MTQ2"/>
<dbReference type="OrthoDB" id="1924968at2759"/>
<keyword evidence="5" id="KW-1185">Reference proteome</keyword>
<dbReference type="PANTHER" id="PTHR38710">
    <property type="entry name" value="WITH PUTATIVE URIDYL PYROPHOSPHORYLASE-RELATED"/>
    <property type="match status" value="1"/>
</dbReference>
<sequence>MASETGDIGVITRRAYARVGLLGNPSDGYGGKCVSLAIENYHAEVRLTPNQQPFSPRICIEPGPHDVSNFDCLKSLATRTKAHGYYGGVRLLRALCYKFHEHCDANGLTLHGRGFTLDYKTNIPKQTGMSGSSALIVAALNCLTTHYDVDIPLDDRPTLALSAERDLGITAGLQDRVAQVYEGVVYMDFAEEARSIRWSPYDRARVGRGTYERLDAAALPPLYLVWCDNPSDSGKVHSDVRRRWDEGDALVRETMREVAGYAETGADALRRGVDVVETLGALMDANFGASSRADARRKMFGDAALGAVNVDMIETARGVGARAKFTGSGGAIVAMCPDGEEQAERLKSACAGKGYVVERVVVREPRARSARARESFERARESFRVGNV</sequence>
<dbReference type="Gene3D" id="3.30.70.890">
    <property type="entry name" value="GHMP kinase, C-terminal domain"/>
    <property type="match status" value="1"/>
</dbReference>
<feature type="domain" description="GHMP kinase N-terminal" evidence="3">
    <location>
        <begin position="104"/>
        <end position="183"/>
    </location>
</feature>
<evidence type="ECO:0000313" key="4">
    <source>
        <dbReference type="EMBL" id="EEH56491.1"/>
    </source>
</evidence>